<dbReference type="SUPFAM" id="SSF111352">
    <property type="entry name" value="Ammonium transporter"/>
    <property type="match status" value="1"/>
</dbReference>
<keyword evidence="3 5" id="KW-1133">Transmembrane helix</keyword>
<dbReference type="GO" id="GO:0016020">
    <property type="term" value="C:membrane"/>
    <property type="evidence" value="ECO:0007669"/>
    <property type="project" value="UniProtKB-SubCell"/>
</dbReference>
<evidence type="ECO:0000256" key="2">
    <source>
        <dbReference type="ARBA" id="ARBA00022692"/>
    </source>
</evidence>
<keyword evidence="8" id="KW-1185">Reference proteome</keyword>
<feature type="transmembrane region" description="Helical" evidence="5">
    <location>
        <begin position="136"/>
        <end position="153"/>
    </location>
</feature>
<dbReference type="Gene3D" id="1.10.3430.10">
    <property type="entry name" value="Ammonium transporter AmtB like domains"/>
    <property type="match status" value="1"/>
</dbReference>
<evidence type="ECO:0000256" key="4">
    <source>
        <dbReference type="ARBA" id="ARBA00023136"/>
    </source>
</evidence>
<dbReference type="GO" id="GO:0008519">
    <property type="term" value="F:ammonium channel activity"/>
    <property type="evidence" value="ECO:0007669"/>
    <property type="project" value="InterPro"/>
</dbReference>
<comment type="caution">
    <text evidence="7">The sequence shown here is derived from an EMBL/GenBank/DDBJ whole genome shotgun (WGS) entry which is preliminary data.</text>
</comment>
<proteinExistence type="predicted"/>
<accession>A0A8J7FP44</accession>
<evidence type="ECO:0000256" key="1">
    <source>
        <dbReference type="ARBA" id="ARBA00004141"/>
    </source>
</evidence>
<evidence type="ECO:0000256" key="3">
    <source>
        <dbReference type="ARBA" id="ARBA00022989"/>
    </source>
</evidence>
<comment type="subcellular location">
    <subcellularLocation>
        <location evidence="1">Membrane</location>
        <topology evidence="1">Multi-pass membrane protein</topology>
    </subcellularLocation>
</comment>
<dbReference type="InterPro" id="IPR024041">
    <property type="entry name" value="NH4_transpt_AmtB-like_dom"/>
</dbReference>
<feature type="transmembrane region" description="Helical" evidence="5">
    <location>
        <begin position="26"/>
        <end position="46"/>
    </location>
</feature>
<dbReference type="Pfam" id="PF00909">
    <property type="entry name" value="Ammonium_transp"/>
    <property type="match status" value="1"/>
</dbReference>
<feature type="transmembrane region" description="Helical" evidence="5">
    <location>
        <begin position="243"/>
        <end position="265"/>
    </location>
</feature>
<feature type="transmembrane region" description="Helical" evidence="5">
    <location>
        <begin position="67"/>
        <end position="85"/>
    </location>
</feature>
<evidence type="ECO:0000313" key="7">
    <source>
        <dbReference type="EMBL" id="MBE9610995.1"/>
    </source>
</evidence>
<dbReference type="EMBL" id="JADFUA010000017">
    <property type="protein sequence ID" value="MBE9610995.1"/>
    <property type="molecule type" value="Genomic_DNA"/>
</dbReference>
<sequence length="416" mass="43918">MADNRRNPAIRVNGDHVDAFKTSTDVLFILLGAIMILAMHAGFAFLELGTVRKKNQVNALVKILTDFAVSALAYFFIGYGIAYGVHFFGPVSELTQLSGYGLVKFFFLLTFAAAIPAIVSGGIAERAKFHPQSAATFLLVGLVYPFFEGMIWNNNFGVQDWFKAALGANFHDFAGSVVVHAVGGWIGLAAVLHLGARRGRYRKDGAVSAHPPSSIPFLALGAWILIVGWFGFNVMSAQKVEGISGLVAMNSLMAMVGGTLVAMLMGKNDPGFIHNGPLAGLVAVCAGSDIMHPLGALIVGGVAGALFVWLFTVTQNKWKIDDVLGVWPLHGLCGAWGGIAAGIFGLPALGGAGGVTFAAQLVGTLMGVGIAFAGGYVVYGLLNKTMGLRLTEEEEFNGADLSIHKITASPERETNW</sequence>
<dbReference type="AlphaFoldDB" id="A0A8J7FP44"/>
<keyword evidence="4 5" id="KW-0472">Membrane</keyword>
<feature type="transmembrane region" description="Helical" evidence="5">
    <location>
        <begin position="296"/>
        <end position="314"/>
    </location>
</feature>
<feature type="transmembrane region" description="Helical" evidence="5">
    <location>
        <begin position="326"/>
        <end position="349"/>
    </location>
</feature>
<feature type="transmembrane region" description="Helical" evidence="5">
    <location>
        <begin position="105"/>
        <end position="124"/>
    </location>
</feature>
<feature type="domain" description="Ammonium transporter AmtB-like" evidence="6">
    <location>
        <begin position="28"/>
        <end position="407"/>
    </location>
</feature>
<reference evidence="7 8" key="1">
    <citation type="submission" date="2020-10" db="EMBL/GenBank/DDBJ databases">
        <title>The genome sequence of Chitinilyticum litopenaei 4Y14.</title>
        <authorList>
            <person name="Liu Y."/>
        </authorList>
    </citation>
    <scope>NUCLEOTIDE SEQUENCE [LARGE SCALE GENOMIC DNA]</scope>
    <source>
        <strain evidence="7 8">4Y14</strain>
    </source>
</reference>
<evidence type="ECO:0000259" key="6">
    <source>
        <dbReference type="Pfam" id="PF00909"/>
    </source>
</evidence>
<organism evidence="7 8">
    <name type="scientific">Chitinilyticum piscinae</name>
    <dbReference type="NCBI Taxonomy" id="2866724"/>
    <lineage>
        <taxon>Bacteria</taxon>
        <taxon>Pseudomonadati</taxon>
        <taxon>Pseudomonadota</taxon>
        <taxon>Betaproteobacteria</taxon>
        <taxon>Neisseriales</taxon>
        <taxon>Chitinibacteraceae</taxon>
        <taxon>Chitinilyticum</taxon>
    </lineage>
</organism>
<dbReference type="GO" id="GO:0097272">
    <property type="term" value="P:ammonium homeostasis"/>
    <property type="evidence" value="ECO:0007669"/>
    <property type="project" value="TreeGrafter"/>
</dbReference>
<dbReference type="PANTHER" id="PTHR11730">
    <property type="entry name" value="AMMONIUM TRANSPORTER"/>
    <property type="match status" value="1"/>
</dbReference>
<evidence type="ECO:0000313" key="8">
    <source>
        <dbReference type="Proteomes" id="UP000604481"/>
    </source>
</evidence>
<gene>
    <name evidence="7" type="ORF">INR99_16870</name>
</gene>
<dbReference type="Proteomes" id="UP000604481">
    <property type="component" value="Unassembled WGS sequence"/>
</dbReference>
<feature type="transmembrane region" description="Helical" evidence="5">
    <location>
        <begin position="361"/>
        <end position="382"/>
    </location>
</feature>
<keyword evidence="2 5" id="KW-0812">Transmembrane</keyword>
<evidence type="ECO:0000256" key="5">
    <source>
        <dbReference type="SAM" id="Phobius"/>
    </source>
</evidence>
<dbReference type="InterPro" id="IPR029020">
    <property type="entry name" value="Ammonium/urea_transptr"/>
</dbReference>
<feature type="transmembrane region" description="Helical" evidence="5">
    <location>
        <begin position="173"/>
        <end position="196"/>
    </location>
</feature>
<dbReference type="PANTHER" id="PTHR11730:SF89">
    <property type="entry name" value="AMMONIUM TRANSPORTER SLL0108-RELATED"/>
    <property type="match status" value="1"/>
</dbReference>
<name>A0A8J7FP44_9NEIS</name>
<protein>
    <submittedName>
        <fullName evidence="7">Ammonium transporter</fullName>
    </submittedName>
</protein>
<feature type="transmembrane region" description="Helical" evidence="5">
    <location>
        <begin position="217"/>
        <end position="237"/>
    </location>
</feature>